<keyword evidence="2" id="KW-0812">Transmembrane</keyword>
<dbReference type="Proteomes" id="UP000242146">
    <property type="component" value="Unassembled WGS sequence"/>
</dbReference>
<comment type="caution">
    <text evidence="3">The sequence shown here is derived from an EMBL/GenBank/DDBJ whole genome shotgun (WGS) entry which is preliminary data.</text>
</comment>
<dbReference type="Pfam" id="PF09756">
    <property type="entry name" value="DDRGK"/>
    <property type="match status" value="1"/>
</dbReference>
<evidence type="ECO:0000313" key="4">
    <source>
        <dbReference type="Proteomes" id="UP000242146"/>
    </source>
</evidence>
<accession>A0A1X2G540</accession>
<evidence type="ECO:0000256" key="2">
    <source>
        <dbReference type="SAM" id="Phobius"/>
    </source>
</evidence>
<gene>
    <name evidence="3" type="ORF">DM01DRAFT_1340198</name>
</gene>
<dbReference type="InterPro" id="IPR019153">
    <property type="entry name" value="DDRGK_dom-contain"/>
</dbReference>
<keyword evidence="2" id="KW-1133">Transmembrane helix</keyword>
<name>A0A1X2G540_9FUNG</name>
<sequence>MANDIAIIFIPIAICLVGIRFLLTLMAQRQQHRQSHGVLHLNDDDPAEFLQDDIQDDLDGDFNIVADDDIPNEGSSTGRAVKKVGKKRGEKLRRKEQIRQYREYMDQQREMQRQQDLILEEQYRQRRAEESLRQADELDIIRKNLAKLAKQETKQKDTLRRQEEKKRNQDAQQFAKCRAKVKEHVQKNKISTMENLAKQLWLTEEQTRNILQKLCSTDPYFQLCLWSEDNNTFLNVQADDYTAIHEFLETNQGRILVRQVLEDPASPLLR</sequence>
<organism evidence="3 4">
    <name type="scientific">Hesseltinella vesiculosa</name>
    <dbReference type="NCBI Taxonomy" id="101127"/>
    <lineage>
        <taxon>Eukaryota</taxon>
        <taxon>Fungi</taxon>
        <taxon>Fungi incertae sedis</taxon>
        <taxon>Mucoromycota</taxon>
        <taxon>Mucoromycotina</taxon>
        <taxon>Mucoromycetes</taxon>
        <taxon>Mucorales</taxon>
        <taxon>Cunninghamellaceae</taxon>
        <taxon>Hesseltinella</taxon>
    </lineage>
</organism>
<evidence type="ECO:0000313" key="3">
    <source>
        <dbReference type="EMBL" id="ORX45115.1"/>
    </source>
</evidence>
<evidence type="ECO:0008006" key="5">
    <source>
        <dbReference type="Google" id="ProtNLM"/>
    </source>
</evidence>
<keyword evidence="4" id="KW-1185">Reference proteome</keyword>
<protein>
    <recommendedName>
        <fullName evidence="5">DDRGK domain-containing protein 1</fullName>
    </recommendedName>
</protein>
<proteinExistence type="predicted"/>
<dbReference type="EMBL" id="MCGT01000044">
    <property type="protein sequence ID" value="ORX45115.1"/>
    <property type="molecule type" value="Genomic_DNA"/>
</dbReference>
<keyword evidence="2" id="KW-0472">Membrane</keyword>
<dbReference type="AlphaFoldDB" id="A0A1X2G540"/>
<feature type="transmembrane region" description="Helical" evidence="2">
    <location>
        <begin position="6"/>
        <end position="23"/>
    </location>
</feature>
<feature type="region of interest" description="Disordered" evidence="1">
    <location>
        <begin position="152"/>
        <end position="173"/>
    </location>
</feature>
<dbReference type="OrthoDB" id="2285710at2759"/>
<dbReference type="STRING" id="101127.A0A1X2G540"/>
<evidence type="ECO:0000256" key="1">
    <source>
        <dbReference type="SAM" id="MobiDB-lite"/>
    </source>
</evidence>
<reference evidence="3 4" key="1">
    <citation type="submission" date="2016-07" db="EMBL/GenBank/DDBJ databases">
        <title>Pervasive Adenine N6-methylation of Active Genes in Fungi.</title>
        <authorList>
            <consortium name="DOE Joint Genome Institute"/>
            <person name="Mondo S.J."/>
            <person name="Dannebaum R.O."/>
            <person name="Kuo R.C."/>
            <person name="Labutti K."/>
            <person name="Haridas S."/>
            <person name="Kuo A."/>
            <person name="Salamov A."/>
            <person name="Ahrendt S.R."/>
            <person name="Lipzen A."/>
            <person name="Sullivan W."/>
            <person name="Andreopoulos W.B."/>
            <person name="Clum A."/>
            <person name="Lindquist E."/>
            <person name="Daum C."/>
            <person name="Ramamoorthy G.K."/>
            <person name="Gryganskyi A."/>
            <person name="Culley D."/>
            <person name="Magnuson J.K."/>
            <person name="James T.Y."/>
            <person name="O'Malley M.A."/>
            <person name="Stajich J.E."/>
            <person name="Spatafora J.W."/>
            <person name="Visel A."/>
            <person name="Grigoriev I.V."/>
        </authorList>
    </citation>
    <scope>NUCLEOTIDE SEQUENCE [LARGE SCALE GENOMIC DNA]</scope>
    <source>
        <strain evidence="3 4">NRRL 3301</strain>
    </source>
</reference>
<feature type="compositionally biased region" description="Basic and acidic residues" evidence="1">
    <location>
        <begin position="152"/>
        <end position="169"/>
    </location>
</feature>